<accession>A0AA37TDK7</accession>
<gene>
    <name evidence="1" type="ORF">GCM10007877_35840</name>
</gene>
<organism evidence="1 2">
    <name type="scientific">Marinibactrum halimedae</name>
    <dbReference type="NCBI Taxonomy" id="1444977"/>
    <lineage>
        <taxon>Bacteria</taxon>
        <taxon>Pseudomonadati</taxon>
        <taxon>Pseudomonadota</taxon>
        <taxon>Gammaproteobacteria</taxon>
        <taxon>Cellvibrionales</taxon>
        <taxon>Cellvibrionaceae</taxon>
        <taxon>Marinibactrum</taxon>
    </lineage>
</organism>
<proteinExistence type="predicted"/>
<keyword evidence="2" id="KW-1185">Reference proteome</keyword>
<dbReference type="EMBL" id="BSPD01000092">
    <property type="protein sequence ID" value="GLS27865.1"/>
    <property type="molecule type" value="Genomic_DNA"/>
</dbReference>
<reference evidence="1 2" key="1">
    <citation type="journal article" date="2014" name="Int. J. Syst. Evol. Microbiol.">
        <title>Complete genome sequence of Corynebacterium casei LMG S-19264T (=DSM 44701T), isolated from a smear-ripened cheese.</title>
        <authorList>
            <consortium name="US DOE Joint Genome Institute (JGI-PGF)"/>
            <person name="Walter F."/>
            <person name="Albersmeier A."/>
            <person name="Kalinowski J."/>
            <person name="Ruckert C."/>
        </authorList>
    </citation>
    <scope>NUCLEOTIDE SEQUENCE [LARGE SCALE GENOMIC DNA]</scope>
    <source>
        <strain evidence="1 2">NBRC 110095</strain>
    </source>
</reference>
<dbReference type="AlphaFoldDB" id="A0AA37TDK7"/>
<comment type="caution">
    <text evidence="1">The sequence shown here is derived from an EMBL/GenBank/DDBJ whole genome shotgun (WGS) entry which is preliminary data.</text>
</comment>
<name>A0AA37TDK7_9GAMM</name>
<protein>
    <submittedName>
        <fullName evidence="1">Uncharacterized protein</fullName>
    </submittedName>
</protein>
<evidence type="ECO:0000313" key="1">
    <source>
        <dbReference type="EMBL" id="GLS27865.1"/>
    </source>
</evidence>
<sequence>MAKANVHSKRKQARYEATYRNYVISLRTHFVYPEQRKGRSVANVNRLP</sequence>
<dbReference type="Proteomes" id="UP001156870">
    <property type="component" value="Unassembled WGS sequence"/>
</dbReference>
<evidence type="ECO:0000313" key="2">
    <source>
        <dbReference type="Proteomes" id="UP001156870"/>
    </source>
</evidence>